<proteinExistence type="predicted"/>
<protein>
    <submittedName>
        <fullName evidence="2">Uncharacterized protein</fullName>
    </submittedName>
</protein>
<dbReference type="RefSeq" id="XP_067548987.1">
    <property type="nucleotide sequence ID" value="XM_067690531.1"/>
</dbReference>
<feature type="region of interest" description="Disordered" evidence="1">
    <location>
        <begin position="22"/>
        <end position="45"/>
    </location>
</feature>
<dbReference type="EMBL" id="JAEOAQ010000002">
    <property type="protein sequence ID" value="KAG5419871.1"/>
    <property type="molecule type" value="Genomic_DNA"/>
</dbReference>
<evidence type="ECO:0000313" key="2">
    <source>
        <dbReference type="EMBL" id="KAG5419871.1"/>
    </source>
</evidence>
<name>A0A8H8DDH0_9ASCO</name>
<reference evidence="2 3" key="1">
    <citation type="submission" date="2020-12" db="EMBL/GenBank/DDBJ databases">
        <title>Effect of drift, selection, and recombination on the evolution of hybrid genomes in Candida yeast pathogens.</title>
        <authorList>
            <person name="Mixao V."/>
            <person name="Ksiezopolska E."/>
            <person name="Saus E."/>
            <person name="Boekhout T."/>
            <person name="Gacser A."/>
            <person name="Gabaldon T."/>
        </authorList>
    </citation>
    <scope>NUCLEOTIDE SEQUENCE [LARGE SCALE GENOMIC DNA]</scope>
    <source>
        <strain evidence="2 3">BP57</strain>
    </source>
</reference>
<accession>A0A8H8DDH0</accession>
<dbReference type="Proteomes" id="UP000669133">
    <property type="component" value="Unassembled WGS sequence"/>
</dbReference>
<keyword evidence="3" id="KW-1185">Reference proteome</keyword>
<organism evidence="2 3">
    <name type="scientific">Candida metapsilosis</name>
    <dbReference type="NCBI Taxonomy" id="273372"/>
    <lineage>
        <taxon>Eukaryota</taxon>
        <taxon>Fungi</taxon>
        <taxon>Dikarya</taxon>
        <taxon>Ascomycota</taxon>
        <taxon>Saccharomycotina</taxon>
        <taxon>Pichiomycetes</taxon>
        <taxon>Debaryomycetaceae</taxon>
        <taxon>Candida/Lodderomyces clade</taxon>
        <taxon>Candida</taxon>
    </lineage>
</organism>
<dbReference type="AlphaFoldDB" id="A0A8H8DDH0"/>
<dbReference type="GeneID" id="93650380"/>
<comment type="caution">
    <text evidence="2">The sequence shown here is derived from an EMBL/GenBank/DDBJ whole genome shotgun (WGS) entry which is preliminary data.</text>
</comment>
<evidence type="ECO:0000313" key="3">
    <source>
        <dbReference type="Proteomes" id="UP000669133"/>
    </source>
</evidence>
<gene>
    <name evidence="2" type="ORF">I9W82_001751</name>
</gene>
<sequence length="133" mass="15066">MMPKSLQQCRNIISQASPYFRRFNSTNRSSNDDGVDADSASAENSAMVERMKQILEDKIAANPSNTPQLRQMNPHINSILTKYDYGQKHYDQATAYIKSEPLLAHNKHARDIYNSKPWSGMSRTSMLTLVSPT</sequence>
<evidence type="ECO:0000256" key="1">
    <source>
        <dbReference type="SAM" id="MobiDB-lite"/>
    </source>
</evidence>